<feature type="repeat" description="ANK" evidence="3">
    <location>
        <begin position="180"/>
        <end position="212"/>
    </location>
</feature>
<feature type="repeat" description="ANK" evidence="3">
    <location>
        <begin position="147"/>
        <end position="179"/>
    </location>
</feature>
<dbReference type="Pfam" id="PF12796">
    <property type="entry name" value="Ank_2"/>
    <property type="match status" value="1"/>
</dbReference>
<keyword evidence="1" id="KW-0677">Repeat</keyword>
<evidence type="ECO:0000256" key="3">
    <source>
        <dbReference type="PROSITE-ProRule" id="PRU00023"/>
    </source>
</evidence>
<evidence type="ECO:0000256" key="4">
    <source>
        <dbReference type="SAM" id="MobiDB-lite"/>
    </source>
</evidence>
<evidence type="ECO:0000256" key="2">
    <source>
        <dbReference type="ARBA" id="ARBA00023043"/>
    </source>
</evidence>
<feature type="region of interest" description="Disordered" evidence="4">
    <location>
        <begin position="248"/>
        <end position="267"/>
    </location>
</feature>
<feature type="transmembrane region" description="Helical" evidence="5">
    <location>
        <begin position="71"/>
        <end position="90"/>
    </location>
</feature>
<evidence type="ECO:0000256" key="5">
    <source>
        <dbReference type="SAM" id="Phobius"/>
    </source>
</evidence>
<gene>
    <name evidence="6" type="ORF">JBW_04763</name>
</gene>
<evidence type="ECO:0000313" key="6">
    <source>
        <dbReference type="EMBL" id="AJQ30092.1"/>
    </source>
</evidence>
<dbReference type="EMBL" id="CP010978">
    <property type="protein sequence ID" value="AJQ30092.1"/>
    <property type="molecule type" value="Genomic_DNA"/>
</dbReference>
<dbReference type="PANTHER" id="PTHR24198">
    <property type="entry name" value="ANKYRIN REPEAT AND PROTEIN KINASE DOMAIN-CONTAINING PROTEIN"/>
    <property type="match status" value="1"/>
</dbReference>
<evidence type="ECO:0000256" key="1">
    <source>
        <dbReference type="ARBA" id="ARBA00022737"/>
    </source>
</evidence>
<dbReference type="STRING" id="1192197.JBW_04763"/>
<dbReference type="HOGENOM" id="CLU_645359_0_0_9"/>
<dbReference type="AlphaFoldDB" id="I8TXU0"/>
<feature type="compositionally biased region" description="Polar residues" evidence="4">
    <location>
        <begin position="256"/>
        <end position="267"/>
    </location>
</feature>
<organism evidence="6 7">
    <name type="scientific">Pelosinus fermentans JBW45</name>
    <dbReference type="NCBI Taxonomy" id="1192197"/>
    <lineage>
        <taxon>Bacteria</taxon>
        <taxon>Bacillati</taxon>
        <taxon>Bacillota</taxon>
        <taxon>Negativicutes</taxon>
        <taxon>Selenomonadales</taxon>
        <taxon>Sporomusaceae</taxon>
        <taxon>Pelosinus</taxon>
    </lineage>
</organism>
<dbReference type="PANTHER" id="PTHR24198:SF165">
    <property type="entry name" value="ANKYRIN REPEAT-CONTAINING PROTEIN-RELATED"/>
    <property type="match status" value="1"/>
</dbReference>
<dbReference type="RefSeq" id="WP_007954692.1">
    <property type="nucleotide sequence ID" value="NZ_CP010978.1"/>
</dbReference>
<keyword evidence="5" id="KW-1133">Transmembrane helix</keyword>
<evidence type="ECO:0000313" key="7">
    <source>
        <dbReference type="Proteomes" id="UP000005361"/>
    </source>
</evidence>
<dbReference type="PROSITE" id="PS50088">
    <property type="entry name" value="ANK_REPEAT"/>
    <property type="match status" value="2"/>
</dbReference>
<dbReference type="SMART" id="SM00248">
    <property type="entry name" value="ANK"/>
    <property type="match status" value="4"/>
</dbReference>
<dbReference type="SUPFAM" id="SSF48403">
    <property type="entry name" value="Ankyrin repeat"/>
    <property type="match status" value="1"/>
</dbReference>
<dbReference type="Proteomes" id="UP000005361">
    <property type="component" value="Chromosome"/>
</dbReference>
<accession>I8TXU0</accession>
<dbReference type="OrthoDB" id="5622506at2"/>
<sequence>MDKEGIMSEAAIDELLAVANKELFAPESASVNNGIDQLSATEENPSQEIPPTKKLSFLTQLLQESQIKRKLVTVLLLLCACILAGGYIGYQKGLETLEAPLPLDKIIQQGITFEGKNLITYAGRGDEAIVLAFLNAGMDINTTRNTDGWTALTAASFYKKPEMIKLLLEKQAIVNIQDRSGKTPLMYAAAMGTEEITTLLLEAGANPNTQDKNGRTALMEAYSKQEAKIAEILKSAGADPTLPTIVRKEDIPDAPTSPTKKTPQTFSSTIPAEVQMTVSKAGLIPIGMPLKDVKKLYPTLSLNETYIDGSKKTIANIYLESSSDPSLVLELSSGKSQLVSIINVYDSRFTTDKNVTLHSTVGDIRNQYSVSEIRVIDHSLYLLVKSTKMLFELDINDPMIPINWTESGSPNSIPSDTKIKRVIIY</sequence>
<keyword evidence="5" id="KW-0472">Membrane</keyword>
<keyword evidence="5" id="KW-0812">Transmembrane</keyword>
<reference evidence="7" key="2">
    <citation type="submission" date="2015-02" db="EMBL/GenBank/DDBJ databases">
        <title>Complete Genome Sequence of Pelosinus fermentans JBW45.</title>
        <authorList>
            <person name="De Leon K.B."/>
            <person name="Utturkar S.M."/>
            <person name="Camilleri L.B."/>
            <person name="Arkin A.P."/>
            <person name="Fields M.W."/>
            <person name="Brown S.D."/>
            <person name="Wall J.D."/>
        </authorList>
    </citation>
    <scope>NUCLEOTIDE SEQUENCE [LARGE SCALE GENOMIC DNA]</scope>
    <source>
        <strain evidence="7">JBW45</strain>
    </source>
</reference>
<reference evidence="6 7" key="1">
    <citation type="journal article" date="2015" name="Genome Announc.">
        <title>Complete Genome Sequence of Pelosinus fermentans JBW45, a Member of a Remarkably Competitive Group of Negativicutes in the Firmicutes Phylum.</title>
        <authorList>
            <person name="De Leon K.B."/>
            <person name="Utturkar S.M."/>
            <person name="Camilleri L.B."/>
            <person name="Elias D.A."/>
            <person name="Arkin A.P."/>
            <person name="Fields M.W."/>
            <person name="Brown S.D."/>
            <person name="Wall J.D."/>
        </authorList>
    </citation>
    <scope>NUCLEOTIDE SEQUENCE [LARGE SCALE GENOMIC DNA]</scope>
    <source>
        <strain evidence="6 7">JBW45</strain>
    </source>
</reference>
<dbReference type="InterPro" id="IPR002110">
    <property type="entry name" value="Ankyrin_rpt"/>
</dbReference>
<keyword evidence="2 3" id="KW-0040">ANK repeat</keyword>
<proteinExistence type="predicted"/>
<name>I8TXU0_9FIRM</name>
<dbReference type="PROSITE" id="PS50297">
    <property type="entry name" value="ANK_REP_REGION"/>
    <property type="match status" value="1"/>
</dbReference>
<dbReference type="Gene3D" id="1.25.40.20">
    <property type="entry name" value="Ankyrin repeat-containing domain"/>
    <property type="match status" value="2"/>
</dbReference>
<dbReference type="KEGG" id="pft:JBW_04763"/>
<protein>
    <submittedName>
        <fullName evidence="6">Ankyrin repeat-containing domain-containing protein</fullName>
    </submittedName>
</protein>
<dbReference type="InterPro" id="IPR036770">
    <property type="entry name" value="Ankyrin_rpt-contain_sf"/>
</dbReference>